<evidence type="ECO:0000256" key="9">
    <source>
        <dbReference type="ARBA" id="ARBA00023286"/>
    </source>
</evidence>
<feature type="transmembrane region" description="Helical" evidence="11">
    <location>
        <begin position="263"/>
        <end position="287"/>
    </location>
</feature>
<evidence type="ECO:0000256" key="11">
    <source>
        <dbReference type="SAM" id="Phobius"/>
    </source>
</evidence>
<comment type="subcellular location">
    <subcellularLocation>
        <location evidence="1">Membrane</location>
        <topology evidence="1">Multi-pass membrane protein</topology>
    </subcellularLocation>
</comment>
<keyword evidence="5" id="KW-0406">Ion transport</keyword>
<feature type="transmembrane region" description="Helical" evidence="11">
    <location>
        <begin position="476"/>
        <end position="496"/>
    </location>
</feature>
<evidence type="ECO:0000256" key="3">
    <source>
        <dbReference type="ARBA" id="ARBA00022692"/>
    </source>
</evidence>
<evidence type="ECO:0000256" key="12">
    <source>
        <dbReference type="SAM" id="SignalP"/>
    </source>
</evidence>
<evidence type="ECO:0000256" key="5">
    <source>
        <dbReference type="ARBA" id="ARBA00023065"/>
    </source>
</evidence>
<evidence type="ECO:0000256" key="10">
    <source>
        <dbReference type="ARBA" id="ARBA00023303"/>
    </source>
</evidence>
<dbReference type="InterPro" id="IPR015683">
    <property type="entry name" value="Ionotropic_Glu_rcpt"/>
</dbReference>
<keyword evidence="7" id="KW-0675">Receptor</keyword>
<evidence type="ECO:0000256" key="2">
    <source>
        <dbReference type="ARBA" id="ARBA00022448"/>
    </source>
</evidence>
<proteinExistence type="predicted"/>
<keyword evidence="4 11" id="KW-1133">Transmembrane helix</keyword>
<dbReference type="GO" id="GO:0016020">
    <property type="term" value="C:membrane"/>
    <property type="evidence" value="ECO:0007669"/>
    <property type="project" value="UniProtKB-SubCell"/>
</dbReference>
<evidence type="ECO:0000256" key="4">
    <source>
        <dbReference type="ARBA" id="ARBA00022989"/>
    </source>
</evidence>
<keyword evidence="2" id="KW-0813">Transport</keyword>
<dbReference type="PANTHER" id="PTHR18966">
    <property type="entry name" value="IONOTROPIC GLUTAMATE RECEPTOR"/>
    <property type="match status" value="1"/>
</dbReference>
<organism evidence="14 15">
    <name type="scientific">Edaphochlamys debaryana</name>
    <dbReference type="NCBI Taxonomy" id="47281"/>
    <lineage>
        <taxon>Eukaryota</taxon>
        <taxon>Viridiplantae</taxon>
        <taxon>Chlorophyta</taxon>
        <taxon>core chlorophytes</taxon>
        <taxon>Chlorophyceae</taxon>
        <taxon>CS clade</taxon>
        <taxon>Chlamydomonadales</taxon>
        <taxon>Chlamydomonadales incertae sedis</taxon>
        <taxon>Edaphochlamys</taxon>
    </lineage>
</organism>
<evidence type="ECO:0000313" key="15">
    <source>
        <dbReference type="Proteomes" id="UP000612055"/>
    </source>
</evidence>
<feature type="chain" id="PRO_5033049670" description="Ionotropic glutamate receptor C-terminal domain-containing protein" evidence="12">
    <location>
        <begin position="24"/>
        <end position="596"/>
    </location>
</feature>
<dbReference type="InterPro" id="IPR001320">
    <property type="entry name" value="Iontro_rcpt_C"/>
</dbReference>
<sequence length="596" mass="62833">MSLTRIRAILAFGIVAVLPAALGQTPSLASQLAVLSGRTFRCATPDWLDPAGDGFLRLHPATPPAVRTAWLAMQEGENMDLTKYATGYNIDLMKGLQQLGAKHGVGFNFTVDVVRVPGKEDPRKWSLNTAGYECLLSSTQLASDRAVVMDFMVPSIPYGYIVTTTAATTTAPAFSDRVTTFLQPFDSSVWACIVVAVAFSAVVTCLLEARTNSEDFPPPPAGSDWGREPVGPFAWHMSTALYRSVLSFVAYDVFRAQSGAGRLYVMVFSFVSMLLVSAYTANLAAFFTKQQGLPHQQISTINDFQTLRTQACLRNSGQAIDFMERKYPQIKTLVAANSQPALMDAILSGQCLGAVNTDLHTRYTLSSDDKYCDLQIVGQALSFGYYAIPFRKLTAAPNASANASAGPSTVNPVVAALNLLAAEFIESGGATDAASKHFPTDNVALCTARADAERWAKSQGGASDGNSISLADVSGLFILLSITAIVSLLISTILWARGVDWSAKRHALPCWGGCPPPGLTRSSPVGKSSAGTSAALIVAASTPTYSPGAVTGDASGESSGASTPQAAAAVFQAQGPQTLMSRGSSRAGALRFTTSV</sequence>
<evidence type="ECO:0000313" key="14">
    <source>
        <dbReference type="EMBL" id="KAG2484253.1"/>
    </source>
</evidence>
<accession>A0A835XK22</accession>
<dbReference type="EMBL" id="JAEHOE010000153">
    <property type="protein sequence ID" value="KAG2484253.1"/>
    <property type="molecule type" value="Genomic_DNA"/>
</dbReference>
<evidence type="ECO:0000259" key="13">
    <source>
        <dbReference type="Pfam" id="PF00060"/>
    </source>
</evidence>
<evidence type="ECO:0000256" key="8">
    <source>
        <dbReference type="ARBA" id="ARBA00023180"/>
    </source>
</evidence>
<dbReference type="Gene3D" id="1.10.287.70">
    <property type="match status" value="1"/>
</dbReference>
<evidence type="ECO:0000256" key="6">
    <source>
        <dbReference type="ARBA" id="ARBA00023136"/>
    </source>
</evidence>
<keyword evidence="10" id="KW-0407">Ion channel</keyword>
<keyword evidence="8" id="KW-0325">Glycoprotein</keyword>
<dbReference type="AlphaFoldDB" id="A0A835XK22"/>
<protein>
    <recommendedName>
        <fullName evidence="13">Ionotropic glutamate receptor C-terminal domain-containing protein</fullName>
    </recommendedName>
</protein>
<feature type="signal peptide" evidence="12">
    <location>
        <begin position="1"/>
        <end position="23"/>
    </location>
</feature>
<evidence type="ECO:0000256" key="7">
    <source>
        <dbReference type="ARBA" id="ARBA00023170"/>
    </source>
</evidence>
<reference evidence="14" key="1">
    <citation type="journal article" date="2020" name="bioRxiv">
        <title>Comparative genomics of Chlamydomonas.</title>
        <authorList>
            <person name="Craig R.J."/>
            <person name="Hasan A.R."/>
            <person name="Ness R.W."/>
            <person name="Keightley P.D."/>
        </authorList>
    </citation>
    <scope>NUCLEOTIDE SEQUENCE</scope>
    <source>
        <strain evidence="14">CCAP 11/70</strain>
    </source>
</reference>
<keyword evidence="3 11" id="KW-0812">Transmembrane</keyword>
<dbReference type="Proteomes" id="UP000612055">
    <property type="component" value="Unassembled WGS sequence"/>
</dbReference>
<name>A0A835XK22_9CHLO</name>
<dbReference type="OrthoDB" id="5984008at2759"/>
<comment type="caution">
    <text evidence="14">The sequence shown here is derived from an EMBL/GenBank/DDBJ whole genome shotgun (WGS) entry which is preliminary data.</text>
</comment>
<gene>
    <name evidence="14" type="ORF">HYH03_016898</name>
</gene>
<keyword evidence="9" id="KW-1071">Ligand-gated ion channel</keyword>
<keyword evidence="15" id="KW-1185">Reference proteome</keyword>
<keyword evidence="12" id="KW-0732">Signal</keyword>
<dbReference type="GO" id="GO:0015276">
    <property type="term" value="F:ligand-gated monoatomic ion channel activity"/>
    <property type="evidence" value="ECO:0007669"/>
    <property type="project" value="InterPro"/>
</dbReference>
<feature type="transmembrane region" description="Helical" evidence="11">
    <location>
        <begin position="188"/>
        <end position="207"/>
    </location>
</feature>
<dbReference type="SUPFAM" id="SSF53850">
    <property type="entry name" value="Periplasmic binding protein-like II"/>
    <property type="match status" value="1"/>
</dbReference>
<evidence type="ECO:0000256" key="1">
    <source>
        <dbReference type="ARBA" id="ARBA00004141"/>
    </source>
</evidence>
<feature type="domain" description="Ionotropic glutamate receptor C-terminal" evidence="13">
    <location>
        <begin position="187"/>
        <end position="482"/>
    </location>
</feature>
<dbReference type="Pfam" id="PF00060">
    <property type="entry name" value="Lig_chan"/>
    <property type="match status" value="1"/>
</dbReference>
<keyword evidence="6 11" id="KW-0472">Membrane</keyword>